<dbReference type="InterPro" id="IPR011251">
    <property type="entry name" value="Luciferase-like_dom"/>
</dbReference>
<evidence type="ECO:0000313" key="6">
    <source>
        <dbReference type="EMBL" id="MDA5110830.1"/>
    </source>
</evidence>
<sequence>MSVQVAIWGANISGGFLRSEAEQEKDGSFAYNLRLTQFADALGVDAILFPTRYLGGLGGEDGSDGQLDSLSIVGALAAHTERIHFISAVLPGFVPPVTLAKMGATLDVITSGRWHVNLVSGWFQGEQEMFGVPWMSHSERYRRSEEYLQVVKGLWQHEEFSFRGDYYQIHAGRIRPFPVQKPYPAIFQGGNSEEAQIMAGKLSDWYFMNGAPLDELQRQMNRVREVAALHNRQVRFAVNAFVIARETEREALEEFQYIVERADLTAINKFKNHARGAAGMWSRAAAISDFVANNEGFRTGLVGSYQQVREKIDELHRAGIDMILTAFRHPLDELGPFFEEVMRAQKGNVMS</sequence>
<dbReference type="InterPro" id="IPR050172">
    <property type="entry name" value="SsuD_RutA_monooxygenase"/>
</dbReference>
<accession>A0A9X3TV75</accession>
<organism evidence="6 7">
    <name type="scientific">Brevibacillus thermoruber</name>
    <dbReference type="NCBI Taxonomy" id="33942"/>
    <lineage>
        <taxon>Bacteria</taxon>
        <taxon>Bacillati</taxon>
        <taxon>Bacillota</taxon>
        <taxon>Bacilli</taxon>
        <taxon>Bacillales</taxon>
        <taxon>Paenibacillaceae</taxon>
        <taxon>Brevibacillus</taxon>
    </lineage>
</organism>
<dbReference type="Proteomes" id="UP001151071">
    <property type="component" value="Unassembled WGS sequence"/>
</dbReference>
<keyword evidence="7" id="KW-1185">Reference proteome</keyword>
<keyword evidence="2" id="KW-0288">FMN</keyword>
<evidence type="ECO:0000256" key="1">
    <source>
        <dbReference type="ARBA" id="ARBA00022630"/>
    </source>
</evidence>
<dbReference type="Gene3D" id="3.20.20.30">
    <property type="entry name" value="Luciferase-like domain"/>
    <property type="match status" value="1"/>
</dbReference>
<gene>
    <name evidence="6" type="ORF">O3V59_21045</name>
</gene>
<name>A0A9X3TV75_9BACL</name>
<keyword evidence="1" id="KW-0285">Flavoprotein</keyword>
<feature type="domain" description="Luciferase-like" evidence="5">
    <location>
        <begin position="22"/>
        <end position="321"/>
    </location>
</feature>
<dbReference type="CDD" id="cd01094">
    <property type="entry name" value="Alkanesulfonate_monoxygenase"/>
    <property type="match status" value="1"/>
</dbReference>
<evidence type="ECO:0000256" key="2">
    <source>
        <dbReference type="ARBA" id="ARBA00022643"/>
    </source>
</evidence>
<reference evidence="6" key="1">
    <citation type="submission" date="2022-12" db="EMBL/GenBank/DDBJ databases">
        <title>Draft genome sequence of the thermophilic strain Brevibacillus thermoruber HT42, isolated from Los Humeros, Puebla, Mexico, with biotechnological potential.</title>
        <authorList>
            <person name="Lara Sanchez J."/>
            <person name="Solis Palacios R."/>
            <person name="Bustos Baena A.S."/>
            <person name="Ruz Baez A.E."/>
            <person name="Espinosa Luna G."/>
            <person name="Oliart Ros R.M."/>
        </authorList>
    </citation>
    <scope>NUCLEOTIDE SEQUENCE</scope>
    <source>
        <strain evidence="6">HT42</strain>
    </source>
</reference>
<dbReference type="PANTHER" id="PTHR42847:SF4">
    <property type="entry name" value="ALKANESULFONATE MONOOXYGENASE-RELATED"/>
    <property type="match status" value="1"/>
</dbReference>
<dbReference type="GO" id="GO:0008726">
    <property type="term" value="F:alkanesulfonate monooxygenase activity"/>
    <property type="evidence" value="ECO:0007669"/>
    <property type="project" value="TreeGrafter"/>
</dbReference>
<dbReference type="SUPFAM" id="SSF51679">
    <property type="entry name" value="Bacterial luciferase-like"/>
    <property type="match status" value="1"/>
</dbReference>
<keyword evidence="3" id="KW-0560">Oxidoreductase</keyword>
<dbReference type="InterPro" id="IPR036661">
    <property type="entry name" value="Luciferase-like_sf"/>
</dbReference>
<proteinExistence type="predicted"/>
<dbReference type="GO" id="GO:0046306">
    <property type="term" value="P:alkanesulfonate catabolic process"/>
    <property type="evidence" value="ECO:0007669"/>
    <property type="project" value="TreeGrafter"/>
</dbReference>
<dbReference type="AlphaFoldDB" id="A0A9X3TV75"/>
<protein>
    <submittedName>
        <fullName evidence="6">LLM class flavin-dependent oxidoreductase</fullName>
    </submittedName>
</protein>
<dbReference type="EMBL" id="JAPYYP010000045">
    <property type="protein sequence ID" value="MDA5110830.1"/>
    <property type="molecule type" value="Genomic_DNA"/>
</dbReference>
<evidence type="ECO:0000259" key="5">
    <source>
        <dbReference type="Pfam" id="PF00296"/>
    </source>
</evidence>
<dbReference type="Pfam" id="PF00296">
    <property type="entry name" value="Bac_luciferase"/>
    <property type="match status" value="1"/>
</dbReference>
<evidence type="ECO:0000313" key="7">
    <source>
        <dbReference type="Proteomes" id="UP001151071"/>
    </source>
</evidence>
<dbReference type="PANTHER" id="PTHR42847">
    <property type="entry name" value="ALKANESULFONATE MONOOXYGENASE"/>
    <property type="match status" value="1"/>
</dbReference>
<keyword evidence="4" id="KW-0503">Monooxygenase</keyword>
<dbReference type="RefSeq" id="WP_029098444.1">
    <property type="nucleotide sequence ID" value="NZ_JAPYYP010000045.1"/>
</dbReference>
<comment type="caution">
    <text evidence="6">The sequence shown here is derived from an EMBL/GenBank/DDBJ whole genome shotgun (WGS) entry which is preliminary data.</text>
</comment>
<evidence type="ECO:0000256" key="4">
    <source>
        <dbReference type="ARBA" id="ARBA00023033"/>
    </source>
</evidence>
<evidence type="ECO:0000256" key="3">
    <source>
        <dbReference type="ARBA" id="ARBA00023002"/>
    </source>
</evidence>